<evidence type="ECO:0000313" key="3">
    <source>
        <dbReference type="Proteomes" id="UP000006228"/>
    </source>
</evidence>
<feature type="region of interest" description="Disordered" evidence="1">
    <location>
        <begin position="74"/>
        <end position="109"/>
    </location>
</feature>
<organism evidence="2 3">
    <name type="scientific">Vibrio sinaloensis DSM 21326</name>
    <dbReference type="NCBI Taxonomy" id="945550"/>
    <lineage>
        <taxon>Bacteria</taxon>
        <taxon>Pseudomonadati</taxon>
        <taxon>Pseudomonadota</taxon>
        <taxon>Gammaproteobacteria</taxon>
        <taxon>Vibrionales</taxon>
        <taxon>Vibrionaceae</taxon>
        <taxon>Vibrio</taxon>
        <taxon>Vibrio oreintalis group</taxon>
    </lineage>
</organism>
<evidence type="ECO:0000313" key="2">
    <source>
        <dbReference type="EMBL" id="EGA71096.1"/>
    </source>
</evidence>
<evidence type="ECO:0000256" key="1">
    <source>
        <dbReference type="SAM" id="MobiDB-lite"/>
    </source>
</evidence>
<name>E8M4G3_PHOS4</name>
<accession>E8M4G3</accession>
<feature type="non-terminal residue" evidence="2">
    <location>
        <position position="109"/>
    </location>
</feature>
<feature type="compositionally biased region" description="Low complexity" evidence="1">
    <location>
        <begin position="90"/>
        <end position="99"/>
    </location>
</feature>
<sequence>MNDDGTISNTEISGNVDVLVTVPADAQVGDTLKVSGQPDRILDQNDIDNGVTYQYDRPADGGSITVTATIVDQAGNESAPGSDSAVMGDTTATPAPTVVITEDTNDDGT</sequence>
<dbReference type="EMBL" id="AEVT01000036">
    <property type="protein sequence ID" value="EGA71096.1"/>
    <property type="molecule type" value="Genomic_DNA"/>
</dbReference>
<gene>
    <name evidence="2" type="ORF">VISI1226_11172</name>
</gene>
<comment type="caution">
    <text evidence="2">The sequence shown here is derived from an EMBL/GenBank/DDBJ whole genome shotgun (WGS) entry which is preliminary data.</text>
</comment>
<protein>
    <recommendedName>
        <fullName evidence="4">Bacterial Ig-like domain-containing protein</fullName>
    </recommendedName>
</protein>
<dbReference type="Proteomes" id="UP000006228">
    <property type="component" value="Unassembled WGS sequence"/>
</dbReference>
<dbReference type="AlphaFoldDB" id="E8M4G3"/>
<dbReference type="eggNOG" id="COG2304">
    <property type="taxonomic scope" value="Bacteria"/>
</dbReference>
<proteinExistence type="predicted"/>
<dbReference type="Gene3D" id="2.60.40.10">
    <property type="entry name" value="Immunoglobulins"/>
    <property type="match status" value="1"/>
</dbReference>
<dbReference type="InterPro" id="IPR013783">
    <property type="entry name" value="Ig-like_fold"/>
</dbReference>
<evidence type="ECO:0008006" key="4">
    <source>
        <dbReference type="Google" id="ProtNLM"/>
    </source>
</evidence>
<reference evidence="2 3" key="1">
    <citation type="journal article" date="2012" name="Int. J. Syst. Evol. Microbiol.">
        <title>Vibrio caribbeanicus sp. nov., isolated from the marine sponge Scleritoderma cyanea.</title>
        <authorList>
            <person name="Hoffmann M."/>
            <person name="Monday S.R."/>
            <person name="Allard M.W."/>
            <person name="Strain E.A."/>
            <person name="Whittaker P."/>
            <person name="Naum M."/>
            <person name="McCarthy P.J."/>
            <person name="Lopez J.V."/>
            <person name="Fischer M."/>
            <person name="Brown E.W."/>
        </authorList>
    </citation>
    <scope>NUCLEOTIDE SEQUENCE [LARGE SCALE GENOMIC DNA]</scope>
    <source>
        <strain evidence="3">DSMZ 21326</strain>
    </source>
</reference>